<keyword evidence="4" id="KW-1185">Reference proteome</keyword>
<feature type="compositionally biased region" description="Basic residues" evidence="1">
    <location>
        <begin position="117"/>
        <end position="128"/>
    </location>
</feature>
<feature type="compositionally biased region" description="Low complexity" evidence="1">
    <location>
        <begin position="106"/>
        <end position="116"/>
    </location>
</feature>
<sequence>MRGYYWFFHFLVVSVLLHVHGGRSESQTCDPTDLAALLAFSDGLDTKAAGMVGWAPATPPAARGRACPAISGGWWRWISPTGASPGTRFAAARRWRGSAGCRACGASTSARTASPARSRRAASRRSRW</sequence>
<dbReference type="AlphaFoldDB" id="I1PQT2"/>
<proteinExistence type="predicted"/>
<dbReference type="Proteomes" id="UP000007306">
    <property type="component" value="Chromosome 4"/>
</dbReference>
<evidence type="ECO:0008006" key="5">
    <source>
        <dbReference type="Google" id="ProtNLM"/>
    </source>
</evidence>
<feature type="chain" id="PRO_5003648970" description="Secreted protein" evidence="2">
    <location>
        <begin position="25"/>
        <end position="128"/>
    </location>
</feature>
<reference evidence="3" key="1">
    <citation type="submission" date="2015-06" db="UniProtKB">
        <authorList>
            <consortium name="EnsemblPlants"/>
        </authorList>
    </citation>
    <scope>IDENTIFICATION</scope>
</reference>
<evidence type="ECO:0000256" key="1">
    <source>
        <dbReference type="SAM" id="MobiDB-lite"/>
    </source>
</evidence>
<evidence type="ECO:0000313" key="4">
    <source>
        <dbReference type="Proteomes" id="UP000007306"/>
    </source>
</evidence>
<evidence type="ECO:0000256" key="2">
    <source>
        <dbReference type="SAM" id="SignalP"/>
    </source>
</evidence>
<organism evidence="3 4">
    <name type="scientific">Oryza glaberrima</name>
    <name type="common">African rice</name>
    <dbReference type="NCBI Taxonomy" id="4538"/>
    <lineage>
        <taxon>Eukaryota</taxon>
        <taxon>Viridiplantae</taxon>
        <taxon>Streptophyta</taxon>
        <taxon>Embryophyta</taxon>
        <taxon>Tracheophyta</taxon>
        <taxon>Spermatophyta</taxon>
        <taxon>Magnoliopsida</taxon>
        <taxon>Liliopsida</taxon>
        <taxon>Poales</taxon>
        <taxon>Poaceae</taxon>
        <taxon>BOP clade</taxon>
        <taxon>Oryzoideae</taxon>
        <taxon>Oryzeae</taxon>
        <taxon>Oryzinae</taxon>
        <taxon>Oryza</taxon>
    </lineage>
</organism>
<accession>I1PQT2</accession>
<protein>
    <recommendedName>
        <fullName evidence="5">Secreted protein</fullName>
    </recommendedName>
</protein>
<dbReference type="Gramene" id="ORGLA04G0255100.1">
    <property type="protein sequence ID" value="ORGLA04G0255100.1"/>
    <property type="gene ID" value="ORGLA04G0255100"/>
</dbReference>
<dbReference type="EnsemblPlants" id="ORGLA04G0255100.1">
    <property type="protein sequence ID" value="ORGLA04G0255100.1"/>
    <property type="gene ID" value="ORGLA04G0255100"/>
</dbReference>
<dbReference type="STRING" id="4538.I1PQT2"/>
<dbReference type="HOGENOM" id="CLU_1963048_0_0_1"/>
<feature type="signal peptide" evidence="2">
    <location>
        <begin position="1"/>
        <end position="24"/>
    </location>
</feature>
<reference evidence="3 4" key="2">
    <citation type="submission" date="2018-04" db="EMBL/GenBank/DDBJ databases">
        <title>OglaRS2 (Oryza glaberrima Reference Sequence Version 2).</title>
        <authorList>
            <person name="Zhang J."/>
            <person name="Kudrna D."/>
            <person name="Lee S."/>
            <person name="Talag J."/>
            <person name="Rajasekar S."/>
            <person name="Wing R.A."/>
        </authorList>
    </citation>
    <scope>NUCLEOTIDE SEQUENCE [LARGE SCALE GENOMIC DNA]</scope>
    <source>
        <strain evidence="3 4">cv. IRGC 96717</strain>
    </source>
</reference>
<keyword evidence="2" id="KW-0732">Signal</keyword>
<name>I1PQT2_ORYGL</name>
<evidence type="ECO:0000313" key="3">
    <source>
        <dbReference type="EnsemblPlants" id="ORGLA04G0255100.1"/>
    </source>
</evidence>
<feature type="region of interest" description="Disordered" evidence="1">
    <location>
        <begin position="103"/>
        <end position="128"/>
    </location>
</feature>